<organism evidence="6 7">
    <name type="scientific">Ilex paraguariensis</name>
    <name type="common">yerba mate</name>
    <dbReference type="NCBI Taxonomy" id="185542"/>
    <lineage>
        <taxon>Eukaryota</taxon>
        <taxon>Viridiplantae</taxon>
        <taxon>Streptophyta</taxon>
        <taxon>Embryophyta</taxon>
        <taxon>Tracheophyta</taxon>
        <taxon>Spermatophyta</taxon>
        <taxon>Magnoliopsida</taxon>
        <taxon>eudicotyledons</taxon>
        <taxon>Gunneridae</taxon>
        <taxon>Pentapetalae</taxon>
        <taxon>asterids</taxon>
        <taxon>campanulids</taxon>
        <taxon>Aquifoliales</taxon>
        <taxon>Aquifoliaceae</taxon>
        <taxon>Ilex</taxon>
    </lineage>
</organism>
<dbReference type="PANTHER" id="PTHR46519:SF3">
    <property type="entry name" value="RING_U-BOX SUPERFAMILY PROTEIN"/>
    <property type="match status" value="1"/>
</dbReference>
<keyword evidence="4" id="KW-0472">Membrane</keyword>
<dbReference type="Pfam" id="PF13920">
    <property type="entry name" value="zf-C3HC4_3"/>
    <property type="match status" value="1"/>
</dbReference>
<dbReference type="GO" id="GO:0008270">
    <property type="term" value="F:zinc ion binding"/>
    <property type="evidence" value="ECO:0007669"/>
    <property type="project" value="UniProtKB-KW"/>
</dbReference>
<feature type="compositionally biased region" description="Polar residues" evidence="3">
    <location>
        <begin position="458"/>
        <end position="481"/>
    </location>
</feature>
<keyword evidence="1" id="KW-0479">Metal-binding</keyword>
<evidence type="ECO:0000256" key="3">
    <source>
        <dbReference type="SAM" id="MobiDB-lite"/>
    </source>
</evidence>
<accession>A0ABC8TYY4</accession>
<evidence type="ECO:0000256" key="4">
    <source>
        <dbReference type="SAM" id="Phobius"/>
    </source>
</evidence>
<keyword evidence="7" id="KW-1185">Reference proteome</keyword>
<protein>
    <recommendedName>
        <fullName evidence="5">RING-type domain-containing protein</fullName>
    </recommendedName>
</protein>
<dbReference type="Gene3D" id="3.30.40.10">
    <property type="entry name" value="Zinc/RING finger domain, C3HC4 (zinc finger)"/>
    <property type="match status" value="1"/>
</dbReference>
<comment type="caution">
    <text evidence="6">The sequence shown here is derived from an EMBL/GenBank/DDBJ whole genome shotgun (WGS) entry which is preliminary data.</text>
</comment>
<feature type="compositionally biased region" description="Basic and acidic residues" evidence="3">
    <location>
        <begin position="408"/>
        <end position="417"/>
    </location>
</feature>
<keyword evidence="1" id="KW-0862">Zinc</keyword>
<feature type="region of interest" description="Disordered" evidence="3">
    <location>
        <begin position="396"/>
        <end position="421"/>
    </location>
</feature>
<evidence type="ECO:0000256" key="2">
    <source>
        <dbReference type="SAM" id="Coils"/>
    </source>
</evidence>
<gene>
    <name evidence="6" type="ORF">ILEXP_LOCUS44475</name>
</gene>
<evidence type="ECO:0000256" key="1">
    <source>
        <dbReference type="PROSITE-ProRule" id="PRU00175"/>
    </source>
</evidence>
<feature type="compositionally biased region" description="Polar residues" evidence="3">
    <location>
        <begin position="22"/>
        <end position="39"/>
    </location>
</feature>
<dbReference type="PANTHER" id="PTHR46519">
    <property type="entry name" value="RING/U-BOX SUPERFAMILY PROTEIN"/>
    <property type="match status" value="1"/>
</dbReference>
<reference evidence="6 7" key="1">
    <citation type="submission" date="2024-02" db="EMBL/GenBank/DDBJ databases">
        <authorList>
            <person name="Vignale AGUSTIN F."/>
            <person name="Sosa J E."/>
            <person name="Modenutti C."/>
        </authorList>
    </citation>
    <scope>NUCLEOTIDE SEQUENCE [LARGE SCALE GENOMIC DNA]</scope>
</reference>
<evidence type="ECO:0000313" key="6">
    <source>
        <dbReference type="EMBL" id="CAK9174711.1"/>
    </source>
</evidence>
<feature type="compositionally biased region" description="Polar residues" evidence="3">
    <location>
        <begin position="106"/>
        <end position="130"/>
    </location>
</feature>
<dbReference type="CDD" id="cd16647">
    <property type="entry name" value="mRING-HC-C3HC5_NEU1"/>
    <property type="match status" value="1"/>
</dbReference>
<feature type="compositionally biased region" description="Polar residues" evidence="3">
    <location>
        <begin position="71"/>
        <end position="81"/>
    </location>
</feature>
<feature type="region of interest" description="Disordered" evidence="3">
    <location>
        <begin position="1"/>
        <end position="39"/>
    </location>
</feature>
<keyword evidence="2" id="KW-0175">Coiled coil</keyword>
<dbReference type="InterPro" id="IPR001841">
    <property type="entry name" value="Znf_RING"/>
</dbReference>
<dbReference type="SUPFAM" id="SSF57850">
    <property type="entry name" value="RING/U-box"/>
    <property type="match status" value="1"/>
</dbReference>
<dbReference type="AlphaFoldDB" id="A0ABC8TYY4"/>
<feature type="region of interest" description="Disordered" evidence="3">
    <location>
        <begin position="453"/>
        <end position="483"/>
    </location>
</feature>
<keyword evidence="1" id="KW-0863">Zinc-finger</keyword>
<feature type="compositionally biased region" description="Basic and acidic residues" evidence="3">
    <location>
        <begin position="59"/>
        <end position="70"/>
    </location>
</feature>
<evidence type="ECO:0000313" key="7">
    <source>
        <dbReference type="Proteomes" id="UP001642360"/>
    </source>
</evidence>
<dbReference type="PROSITE" id="PS50089">
    <property type="entry name" value="ZF_RING_2"/>
    <property type="match status" value="1"/>
</dbReference>
<feature type="coiled-coil region" evidence="2">
    <location>
        <begin position="819"/>
        <end position="846"/>
    </location>
</feature>
<dbReference type="Proteomes" id="UP001642360">
    <property type="component" value="Unassembled WGS sequence"/>
</dbReference>
<keyword evidence="4" id="KW-0812">Transmembrane</keyword>
<feature type="domain" description="RING-type" evidence="5">
    <location>
        <begin position="891"/>
        <end position="930"/>
    </location>
</feature>
<keyword evidence="4" id="KW-1133">Transmembrane helix</keyword>
<dbReference type="EMBL" id="CAUOFW020006403">
    <property type="protein sequence ID" value="CAK9174711.1"/>
    <property type="molecule type" value="Genomic_DNA"/>
</dbReference>
<feature type="region of interest" description="Disordered" evidence="3">
    <location>
        <begin position="59"/>
        <end position="130"/>
    </location>
</feature>
<sequence>MAVAGLHNVSALDSSFLREPQSPVSRQWGSQDSPSTQASSLLQMWRELEGEPVVHHSHVRFEERPMRQRSDGSNVDLVSTDWSERQESDNGEGGLEDANDVDNESRICSQGQRGSQNENEDNCSYTSEQSVDFGEVERDRVRQIFREWRNSGIRGHPQNASRLNNCSRVQWLGENECARVRIVRDWVERTSQQRGVCGGCREQAAEIGVQIDQVPDGSLANHFEHGARRAIRKLHGRQALLDLLARAERERKGELQGLQESRPVSSFAHRNRIQSLLKGRFLRNGRLIQDEKTKSVAATELGLLRERQTVSGLRYLVLHALYFLFLVFLLQSLLKGRFLRNGRLVQDEKTKSVAATELGLLRERQTVSGLRHCCFRRNDTGNLEGFLSRLDDFIRGPETSTQFDPSSNDERGNHRNEQSQANNIQLVDQSLHSNNESEINGFHVNELISDTCGDLSRQESSSQVQETPEQNEGRHQQQSLDFDTVRVEDTWEEVLESEVTEQHWSSDVVRGGWTEASGSDFVENWQDNIANESSQETLVVEGNGQDQLLEAHEAFRERYEPGGRESDVHRLFGNTDGLGGDYVGDFNWQDTFAQVAQWQESSLENEESDWQQVASVELNERADSTTEDRYGNWQQSSADQWYQETPGNDDGEHSQLQVSQEVLHENSLEEALQESQEALDENSQDGTRVGRFDAFYYTDDDNANNTELRELLRRRRVSNLLRSGFRANLDQLIQSYVERQAQASIDWELDRSPSHVLLEQDQHNVDQNAVQSDAIETTPVVLPSPPVTPSLPLRDQEWHYATWPHHNMNQGPGIEWEIINYLRIDIDRLQQRMDNMQRILEACMDMQLELQRSVRQEVSAALNRSTGSTDAFEDSSLNDESKWDHVRKGICCICCDGKIDSLLYRCGHMCTCSKCADKLVQGRGKCPMCKAPIVEAVRAYSIQ</sequence>
<name>A0ABC8TYY4_9AQUA</name>
<evidence type="ECO:0000259" key="5">
    <source>
        <dbReference type="PROSITE" id="PS50089"/>
    </source>
</evidence>
<feature type="transmembrane region" description="Helical" evidence="4">
    <location>
        <begin position="313"/>
        <end position="334"/>
    </location>
</feature>
<proteinExistence type="predicted"/>
<dbReference type="InterPro" id="IPR013083">
    <property type="entry name" value="Znf_RING/FYVE/PHD"/>
</dbReference>